<evidence type="ECO:0000259" key="3">
    <source>
        <dbReference type="Pfam" id="PF25917"/>
    </source>
</evidence>
<dbReference type="Proteomes" id="UP001595453">
    <property type="component" value="Unassembled WGS sequence"/>
</dbReference>
<gene>
    <name evidence="4" type="ORF">ACFOEE_14915</name>
</gene>
<sequence>MTTKHWIFLPIFTFLVACQDNHAEQTAAPVVRPVKLFTVDGQSSENVRHFPAEVVANQGSYLAFRLSGELLEFPVLAGQHVDKGQLLAKLDPKDFQLQFEERQARFELAQSQLTRIKTLNERGIASQSELDQAIANKEVAESALKIAKTNLENTELRAPFSGTVAKVFVKNFENVQAKQNILRLETRDLMDVVIQVPEKLVARVDKDTDYQPTVMFDGFPDKSYSLTVKEWDTQADPITLTYKVVFSLPVPEDFNLLAGMTGHVYIDLNKITAGTNRGHIVPIESVFSEPNQALKDNSFVWLYDQNNHTVHKQAVQVGSLHHHGIAVIAGLEEGQQIVAAGVHHLEEGVTVRPWQKERGL</sequence>
<evidence type="ECO:0000256" key="2">
    <source>
        <dbReference type="SAM" id="Coils"/>
    </source>
</evidence>
<feature type="domain" description="Multidrug resistance protein MdtA-like barrel-sandwich hybrid" evidence="3">
    <location>
        <begin position="65"/>
        <end position="179"/>
    </location>
</feature>
<evidence type="ECO:0000313" key="4">
    <source>
        <dbReference type="EMBL" id="MFC3033811.1"/>
    </source>
</evidence>
<dbReference type="Gene3D" id="2.40.50.100">
    <property type="match status" value="1"/>
</dbReference>
<accession>A0ABV7CMR0</accession>
<dbReference type="InterPro" id="IPR006143">
    <property type="entry name" value="RND_pump_MFP"/>
</dbReference>
<evidence type="ECO:0000256" key="1">
    <source>
        <dbReference type="ARBA" id="ARBA00009477"/>
    </source>
</evidence>
<dbReference type="Gene3D" id="2.40.30.170">
    <property type="match status" value="1"/>
</dbReference>
<dbReference type="Gene3D" id="1.10.287.470">
    <property type="entry name" value="Helix hairpin bin"/>
    <property type="match status" value="1"/>
</dbReference>
<keyword evidence="2" id="KW-0175">Coiled coil</keyword>
<dbReference type="PANTHER" id="PTHR30469:SF20">
    <property type="entry name" value="EFFLUX RND TRANSPORTER PERIPLASMIC ADAPTOR SUBUNIT"/>
    <property type="match status" value="1"/>
</dbReference>
<comment type="caution">
    <text evidence="4">The sequence shown here is derived from an EMBL/GenBank/DDBJ whole genome shotgun (WGS) entry which is preliminary data.</text>
</comment>
<protein>
    <submittedName>
        <fullName evidence="4">Efflux RND transporter periplasmic adaptor subunit</fullName>
    </submittedName>
</protein>
<dbReference type="Pfam" id="PF25917">
    <property type="entry name" value="BSH_RND"/>
    <property type="match status" value="1"/>
</dbReference>
<dbReference type="InterPro" id="IPR058625">
    <property type="entry name" value="MdtA-like_BSH"/>
</dbReference>
<keyword evidence="5" id="KW-1185">Reference proteome</keyword>
<dbReference type="NCBIfam" id="TIGR01730">
    <property type="entry name" value="RND_mfp"/>
    <property type="match status" value="1"/>
</dbReference>
<dbReference type="RefSeq" id="WP_377125910.1">
    <property type="nucleotide sequence ID" value="NZ_JBHRSD010000028.1"/>
</dbReference>
<proteinExistence type="inferred from homology"/>
<dbReference type="Gene3D" id="2.40.420.20">
    <property type="match status" value="1"/>
</dbReference>
<comment type="similarity">
    <text evidence="1">Belongs to the membrane fusion protein (MFP) (TC 8.A.1) family.</text>
</comment>
<dbReference type="PROSITE" id="PS51257">
    <property type="entry name" value="PROKAR_LIPOPROTEIN"/>
    <property type="match status" value="1"/>
</dbReference>
<feature type="coiled-coil region" evidence="2">
    <location>
        <begin position="130"/>
        <end position="157"/>
    </location>
</feature>
<dbReference type="EMBL" id="JBHRSD010000028">
    <property type="protein sequence ID" value="MFC3033811.1"/>
    <property type="molecule type" value="Genomic_DNA"/>
</dbReference>
<dbReference type="SUPFAM" id="SSF111369">
    <property type="entry name" value="HlyD-like secretion proteins"/>
    <property type="match status" value="1"/>
</dbReference>
<dbReference type="PANTHER" id="PTHR30469">
    <property type="entry name" value="MULTIDRUG RESISTANCE PROTEIN MDTA"/>
    <property type="match status" value="1"/>
</dbReference>
<name>A0ABV7CMR0_9GAMM</name>
<reference evidence="5" key="1">
    <citation type="journal article" date="2019" name="Int. J. Syst. Evol. Microbiol.">
        <title>The Global Catalogue of Microorganisms (GCM) 10K type strain sequencing project: providing services to taxonomists for standard genome sequencing and annotation.</title>
        <authorList>
            <consortium name="The Broad Institute Genomics Platform"/>
            <consortium name="The Broad Institute Genome Sequencing Center for Infectious Disease"/>
            <person name="Wu L."/>
            <person name="Ma J."/>
        </authorList>
    </citation>
    <scope>NUCLEOTIDE SEQUENCE [LARGE SCALE GENOMIC DNA]</scope>
    <source>
        <strain evidence="5">KCTC 42730</strain>
    </source>
</reference>
<evidence type="ECO:0000313" key="5">
    <source>
        <dbReference type="Proteomes" id="UP001595453"/>
    </source>
</evidence>
<organism evidence="4 5">
    <name type="scientific">Pseudoalteromonas fenneropenaei</name>
    <dbReference type="NCBI Taxonomy" id="1737459"/>
    <lineage>
        <taxon>Bacteria</taxon>
        <taxon>Pseudomonadati</taxon>
        <taxon>Pseudomonadota</taxon>
        <taxon>Gammaproteobacteria</taxon>
        <taxon>Alteromonadales</taxon>
        <taxon>Pseudoalteromonadaceae</taxon>
        <taxon>Pseudoalteromonas</taxon>
    </lineage>
</organism>